<evidence type="ECO:0000313" key="1">
    <source>
        <dbReference type="EMBL" id="NMC62174.1"/>
    </source>
</evidence>
<accession>A0A7X9IJL0</accession>
<dbReference type="EMBL" id="JAAZON010000127">
    <property type="protein sequence ID" value="NMC62174.1"/>
    <property type="molecule type" value="Genomic_DNA"/>
</dbReference>
<dbReference type="Proteomes" id="UP000524246">
    <property type="component" value="Unassembled WGS sequence"/>
</dbReference>
<name>A0A7X9IJL0_9DELT</name>
<evidence type="ECO:0000313" key="2">
    <source>
        <dbReference type="Proteomes" id="UP000524246"/>
    </source>
</evidence>
<proteinExistence type="predicted"/>
<sequence>MATLFSSRSIGSALLAGAVLPSTAFSRTVERFFPGPAQGDTIGISQSPNGETLILVSNDGSLTNGSEGLVLVDRATRATKLIPAKNVRGRPVVTDDRKVAWIEENDDASFRVMLANGNEATPAAVVVQNNAGIVETGEDFSNQLAICRRHEGAGNAETTIYYNAKRGIYCSVWATTIPDNGGSPVSECISGTTTEGNCGGVASASDGSFLVYLQGRTSTDGAQLMFKEGNGAPHPLTPTTTAAQGEFYRYVTVSGDNKKIAFLTTLSPNGSPTADRSFNIGIIDVSNGTQNPGTLKILEVPGGAINGFDNFSTDISGRYVSVASYDLGGLMRADTTATGPSAFIPLDVAPYPNVVIEGATSAVLLPGGNGADFCTARTGTSNNYIQLEECRLDERRYGDMNNDGDITIEDALNALKVSGGLLPFLENTGWSIDVKFATEVLRLSVKSEW</sequence>
<dbReference type="SUPFAM" id="SSF82171">
    <property type="entry name" value="DPP6 N-terminal domain-like"/>
    <property type="match status" value="1"/>
</dbReference>
<comment type="caution">
    <text evidence="1">The sequence shown here is derived from an EMBL/GenBank/DDBJ whole genome shotgun (WGS) entry which is preliminary data.</text>
</comment>
<gene>
    <name evidence="1" type="ORF">GYA55_03305</name>
</gene>
<reference evidence="1 2" key="1">
    <citation type="journal article" date="2020" name="Biotechnol. Biofuels">
        <title>New insights from the biogas microbiome by comprehensive genome-resolved metagenomics of nearly 1600 species originating from multiple anaerobic digesters.</title>
        <authorList>
            <person name="Campanaro S."/>
            <person name="Treu L."/>
            <person name="Rodriguez-R L.M."/>
            <person name="Kovalovszki A."/>
            <person name="Ziels R.M."/>
            <person name="Maus I."/>
            <person name="Zhu X."/>
            <person name="Kougias P.G."/>
            <person name="Basile A."/>
            <person name="Luo G."/>
            <person name="Schluter A."/>
            <person name="Konstantinidis K.T."/>
            <person name="Angelidaki I."/>
        </authorList>
    </citation>
    <scope>NUCLEOTIDE SEQUENCE [LARGE SCALE GENOMIC DNA]</scope>
    <source>
        <strain evidence="1">AS27yjCOA_65</strain>
    </source>
</reference>
<protein>
    <submittedName>
        <fullName evidence="1">Uncharacterized protein</fullName>
    </submittedName>
</protein>
<organism evidence="1 2">
    <name type="scientific">SAR324 cluster bacterium</name>
    <dbReference type="NCBI Taxonomy" id="2024889"/>
    <lineage>
        <taxon>Bacteria</taxon>
        <taxon>Deltaproteobacteria</taxon>
        <taxon>SAR324 cluster</taxon>
    </lineage>
</organism>
<dbReference type="AlphaFoldDB" id="A0A7X9IJL0"/>